<reference evidence="1" key="2">
    <citation type="submission" date="2021-04" db="EMBL/GenBank/DDBJ databases">
        <authorList>
            <person name="Liu J."/>
        </authorList>
    </citation>
    <scope>NUCLEOTIDE SEQUENCE</scope>
    <source>
        <strain evidence="1">BAD-6</strain>
    </source>
</reference>
<reference evidence="1" key="1">
    <citation type="submission" date="2021-04" db="EMBL/GenBank/DDBJ databases">
        <title>Sinoanaerobacter chloroacetimidivorans sp. nov., an obligate anaerobic bacterium isolated from anaerobic sludge.</title>
        <authorList>
            <person name="Bao Y."/>
        </authorList>
    </citation>
    <scope>NUCLEOTIDE SEQUENCE</scope>
    <source>
        <strain evidence="1">BAD-6</strain>
    </source>
</reference>
<dbReference type="Proteomes" id="UP000675664">
    <property type="component" value="Unassembled WGS sequence"/>
</dbReference>
<evidence type="ECO:0000313" key="2">
    <source>
        <dbReference type="Proteomes" id="UP000675664"/>
    </source>
</evidence>
<dbReference type="RefSeq" id="WP_227019618.1">
    <property type="nucleotide sequence ID" value="NZ_JAGSND010000013.1"/>
</dbReference>
<dbReference type="Pfam" id="PF06245">
    <property type="entry name" value="DUF1015"/>
    <property type="match status" value="1"/>
</dbReference>
<dbReference type="PANTHER" id="PTHR36454">
    <property type="entry name" value="LMO2823 PROTEIN"/>
    <property type="match status" value="1"/>
</dbReference>
<dbReference type="PIRSF" id="PIRSF033563">
    <property type="entry name" value="UCP033563"/>
    <property type="match status" value="1"/>
</dbReference>
<protein>
    <submittedName>
        <fullName evidence="1">DUF1015 domain-containing protein</fullName>
    </submittedName>
</protein>
<organism evidence="1 2">
    <name type="scientific">Sinanaerobacter chloroacetimidivorans</name>
    <dbReference type="NCBI Taxonomy" id="2818044"/>
    <lineage>
        <taxon>Bacteria</taxon>
        <taxon>Bacillati</taxon>
        <taxon>Bacillota</taxon>
        <taxon>Clostridia</taxon>
        <taxon>Peptostreptococcales</taxon>
        <taxon>Anaerovoracaceae</taxon>
        <taxon>Sinanaerobacter</taxon>
    </lineage>
</organism>
<dbReference type="EMBL" id="JAGSND010000013">
    <property type="protein sequence ID" value="MBR0599489.1"/>
    <property type="molecule type" value="Genomic_DNA"/>
</dbReference>
<proteinExistence type="predicted"/>
<accession>A0A8J7W255</accession>
<dbReference type="PANTHER" id="PTHR36454:SF1">
    <property type="entry name" value="DUF1015 DOMAIN-CONTAINING PROTEIN"/>
    <property type="match status" value="1"/>
</dbReference>
<dbReference type="InterPro" id="IPR008323">
    <property type="entry name" value="UCP033563"/>
</dbReference>
<keyword evidence="2" id="KW-1185">Reference proteome</keyword>
<sequence>MAILRPFQAVRPAKEYADKVVSLPYDVMNREEAAKMAEGNPCSFLHICRSEIDLPQEDNPYSDSVYEKAKNNILDFLRDGILIKDPKPMYYLYRQIMDGRAQTGIVGCVSIDDYQNNVIKKHEYTRVEKELDRINHFDVCNTNTEPVFLTYRDDKRVRTMLEGFQNHNDPDYDFVTADGIGHTLWAITDDNMISALTNLFGEIDSFYIADGHHRSASAVKVGQKRREEAAGYTGDEEFNYFMAVIFPDSDLKIFDYNRVVKDLNGMTKEEFLSEIGKKFTVEAVKQGPYAPASKHEFGMYLDHQWYRMTALPGTFDELDVIQSLDVAILQNNLLAPVLGIEDPRTDKRIDFVGGIRGLKELERRAETDMAAAFALYPVSISDLLAVSDQDMVMPPKSTWFEPKLGSGLFLHELI</sequence>
<evidence type="ECO:0000313" key="1">
    <source>
        <dbReference type="EMBL" id="MBR0599489.1"/>
    </source>
</evidence>
<comment type="caution">
    <text evidence="1">The sequence shown here is derived from an EMBL/GenBank/DDBJ whole genome shotgun (WGS) entry which is preliminary data.</text>
</comment>
<name>A0A8J7W255_9FIRM</name>
<dbReference type="AlphaFoldDB" id="A0A8J7W255"/>
<gene>
    <name evidence="1" type="ORF">KCX82_16500</name>
</gene>